<gene>
    <name evidence="2" type="ORF">STAS_15620</name>
</gene>
<evidence type="ECO:0000313" key="2">
    <source>
        <dbReference type="EMBL" id="GER39065.1"/>
    </source>
</evidence>
<feature type="compositionally biased region" description="Basic and acidic residues" evidence="1">
    <location>
        <begin position="79"/>
        <end position="100"/>
    </location>
</feature>
<organism evidence="2 3">
    <name type="scientific">Striga asiatica</name>
    <name type="common">Asiatic witchweed</name>
    <name type="synonym">Buchnera asiatica</name>
    <dbReference type="NCBI Taxonomy" id="4170"/>
    <lineage>
        <taxon>Eukaryota</taxon>
        <taxon>Viridiplantae</taxon>
        <taxon>Streptophyta</taxon>
        <taxon>Embryophyta</taxon>
        <taxon>Tracheophyta</taxon>
        <taxon>Spermatophyta</taxon>
        <taxon>Magnoliopsida</taxon>
        <taxon>eudicotyledons</taxon>
        <taxon>Gunneridae</taxon>
        <taxon>Pentapetalae</taxon>
        <taxon>asterids</taxon>
        <taxon>lamiids</taxon>
        <taxon>Lamiales</taxon>
        <taxon>Orobanchaceae</taxon>
        <taxon>Buchnereae</taxon>
        <taxon>Striga</taxon>
    </lineage>
</organism>
<feature type="compositionally biased region" description="Polar residues" evidence="1">
    <location>
        <begin position="102"/>
        <end position="115"/>
    </location>
</feature>
<feature type="compositionally biased region" description="Low complexity" evidence="1">
    <location>
        <begin position="46"/>
        <end position="61"/>
    </location>
</feature>
<dbReference type="AlphaFoldDB" id="A0A5A7Q1P0"/>
<feature type="region of interest" description="Disordered" evidence="1">
    <location>
        <begin position="36"/>
        <end position="149"/>
    </location>
</feature>
<name>A0A5A7Q1P0_STRAF</name>
<keyword evidence="2" id="KW-0413">Isomerase</keyword>
<dbReference type="EMBL" id="BKCP01005572">
    <property type="protein sequence ID" value="GER39065.1"/>
    <property type="molecule type" value="Genomic_DNA"/>
</dbReference>
<accession>A0A5A7Q1P0</accession>
<evidence type="ECO:0000256" key="1">
    <source>
        <dbReference type="SAM" id="MobiDB-lite"/>
    </source>
</evidence>
<dbReference type="Proteomes" id="UP000325081">
    <property type="component" value="Unassembled WGS sequence"/>
</dbReference>
<protein>
    <submittedName>
        <fullName evidence="2">Ribose-5-phosphate isomerase A</fullName>
    </submittedName>
</protein>
<reference evidence="3" key="1">
    <citation type="journal article" date="2019" name="Curr. Biol.">
        <title>Genome Sequence of Striga asiatica Provides Insight into the Evolution of Plant Parasitism.</title>
        <authorList>
            <person name="Yoshida S."/>
            <person name="Kim S."/>
            <person name="Wafula E.K."/>
            <person name="Tanskanen J."/>
            <person name="Kim Y.M."/>
            <person name="Honaas L."/>
            <person name="Yang Z."/>
            <person name="Spallek T."/>
            <person name="Conn C.E."/>
            <person name="Ichihashi Y."/>
            <person name="Cheong K."/>
            <person name="Cui S."/>
            <person name="Der J.P."/>
            <person name="Gundlach H."/>
            <person name="Jiao Y."/>
            <person name="Hori C."/>
            <person name="Ishida J.K."/>
            <person name="Kasahara H."/>
            <person name="Kiba T."/>
            <person name="Kim M.S."/>
            <person name="Koo N."/>
            <person name="Laohavisit A."/>
            <person name="Lee Y.H."/>
            <person name="Lumba S."/>
            <person name="McCourt P."/>
            <person name="Mortimer J.C."/>
            <person name="Mutuku J.M."/>
            <person name="Nomura T."/>
            <person name="Sasaki-Sekimoto Y."/>
            <person name="Seto Y."/>
            <person name="Wang Y."/>
            <person name="Wakatake T."/>
            <person name="Sakakibara H."/>
            <person name="Demura T."/>
            <person name="Yamaguchi S."/>
            <person name="Yoneyama K."/>
            <person name="Manabe R.I."/>
            <person name="Nelson D.C."/>
            <person name="Schulman A.H."/>
            <person name="Timko M.P."/>
            <person name="dePamphilis C.W."/>
            <person name="Choi D."/>
            <person name="Shirasu K."/>
        </authorList>
    </citation>
    <scope>NUCLEOTIDE SEQUENCE [LARGE SCALE GENOMIC DNA]</scope>
    <source>
        <strain evidence="3">cv. UVA1</strain>
    </source>
</reference>
<dbReference type="GO" id="GO:0016853">
    <property type="term" value="F:isomerase activity"/>
    <property type="evidence" value="ECO:0007669"/>
    <property type="project" value="UniProtKB-KW"/>
</dbReference>
<proteinExistence type="predicted"/>
<sequence>MRLEERGDRSSVWRTISIALSRRSFNSPLNHSTEAIAKKAARVERTSSSSSASATRESNSVCEEPLYTSPFDDLSVQAGDKEFSTESEKGDSNVKERVIRVETSQTSTKPLSQCRTWAAGQNAEQARDEDTGDEEESRPTLDPNPRGEVIDLRQGLGYYNDRAKKSGRNSSSFEERRSCFSDKIMIRLLRRGNALVKPVLRALTSEVPILHHLIVRSSDSLHKVGTLWQARGKYGLIGFSQLKLSRVSACEPKISVSSTIRLPNLEVGLRKLAQEKGKR</sequence>
<keyword evidence="3" id="KW-1185">Reference proteome</keyword>
<comment type="caution">
    <text evidence="2">The sequence shown here is derived from an EMBL/GenBank/DDBJ whole genome shotgun (WGS) entry which is preliminary data.</text>
</comment>
<evidence type="ECO:0000313" key="3">
    <source>
        <dbReference type="Proteomes" id="UP000325081"/>
    </source>
</evidence>